<dbReference type="RefSeq" id="WP_252848774.1">
    <property type="nucleotide sequence ID" value="NZ_BAPW01000012.1"/>
</dbReference>
<dbReference type="InterPro" id="IPR050482">
    <property type="entry name" value="Sensor_HK_TwoCompSys"/>
</dbReference>
<dbReference type="Proteomes" id="UP001523401">
    <property type="component" value="Unassembled WGS sequence"/>
</dbReference>
<evidence type="ECO:0000313" key="7">
    <source>
        <dbReference type="Proteomes" id="UP001523401"/>
    </source>
</evidence>
<name>A0ABT1CFM1_9PROT</name>
<feature type="transmembrane region" description="Helical" evidence="4">
    <location>
        <begin position="62"/>
        <end position="86"/>
    </location>
</feature>
<feature type="transmembrane region" description="Helical" evidence="4">
    <location>
        <begin position="98"/>
        <end position="115"/>
    </location>
</feature>
<protein>
    <submittedName>
        <fullName evidence="6">Histidine kinase</fullName>
    </submittedName>
</protein>
<gene>
    <name evidence="6" type="ORF">NF685_04705</name>
</gene>
<sequence>MKPASQIIRRGFFGIYLLLYPLPWLATGTGPIAIVAFFAGATLFMVLPALTAGLNAPVIWRIAGYAAIGTALIPFGGYWGVFFISAGATCGAIENRRHGLALLIASMIVYLLLGIRVHETVIGEAITLIVTTGSFAGTRMAVDLNRQNIALARAQAEIRALTLLAERERFARDLHDTLGHSLTLIAMKSDLALRYIPLGPNLVEQELREIGEKAREALAETRFVVSAMQIRTLTEECASGTATLRNAGIEVEIEGDIASIPSRYDNLLAGCLRESITNILRHTKAIRCAVSFARSLEGKYRITIEDFNVSHVGPAHQNIDISLSFREGNGISGMRARLAEAGGSLNLLHRQDGTTLVITLGDAS</sequence>
<dbReference type="Pfam" id="PF07730">
    <property type="entry name" value="HisKA_3"/>
    <property type="match status" value="1"/>
</dbReference>
<evidence type="ECO:0000256" key="2">
    <source>
        <dbReference type="ARBA" id="ARBA00022777"/>
    </source>
</evidence>
<feature type="transmembrane region" description="Helical" evidence="4">
    <location>
        <begin position="32"/>
        <end position="50"/>
    </location>
</feature>
<dbReference type="Gene3D" id="3.30.565.10">
    <property type="entry name" value="Histidine kinase-like ATPase, C-terminal domain"/>
    <property type="match status" value="1"/>
</dbReference>
<accession>A0ABT1CFM1</accession>
<evidence type="ECO:0000256" key="1">
    <source>
        <dbReference type="ARBA" id="ARBA00022679"/>
    </source>
</evidence>
<evidence type="ECO:0000256" key="3">
    <source>
        <dbReference type="ARBA" id="ARBA00023012"/>
    </source>
</evidence>
<feature type="domain" description="Signal transduction histidine kinase subgroup 3 dimerisation and phosphoacceptor" evidence="5">
    <location>
        <begin position="166"/>
        <end position="229"/>
    </location>
</feature>
<dbReference type="Gene3D" id="1.20.5.1930">
    <property type="match status" value="1"/>
</dbReference>
<comment type="caution">
    <text evidence="6">The sequence shown here is derived from an EMBL/GenBank/DDBJ whole genome shotgun (WGS) entry which is preliminary data.</text>
</comment>
<dbReference type="InterPro" id="IPR036890">
    <property type="entry name" value="HATPase_C_sf"/>
</dbReference>
<dbReference type="PANTHER" id="PTHR24421:SF63">
    <property type="entry name" value="SENSOR HISTIDINE KINASE DESK"/>
    <property type="match status" value="1"/>
</dbReference>
<reference evidence="6 7" key="1">
    <citation type="submission" date="2022-06" db="EMBL/GenBank/DDBJ databases">
        <title>Whole-genome of Asaia lannensis strain LMG 27011T.</title>
        <authorList>
            <person name="Sombolestani A."/>
        </authorList>
    </citation>
    <scope>NUCLEOTIDE SEQUENCE [LARGE SCALE GENOMIC DNA]</scope>
    <source>
        <strain evidence="6 7">NBRC 102526</strain>
    </source>
</reference>
<dbReference type="InterPro" id="IPR011712">
    <property type="entry name" value="Sig_transdc_His_kin_sub3_dim/P"/>
</dbReference>
<dbReference type="GO" id="GO:0016301">
    <property type="term" value="F:kinase activity"/>
    <property type="evidence" value="ECO:0007669"/>
    <property type="project" value="UniProtKB-KW"/>
</dbReference>
<evidence type="ECO:0000259" key="5">
    <source>
        <dbReference type="Pfam" id="PF07730"/>
    </source>
</evidence>
<keyword evidence="3" id="KW-0902">Two-component regulatory system</keyword>
<dbReference type="EMBL" id="JAMXQU010000002">
    <property type="protein sequence ID" value="MCO6159331.1"/>
    <property type="molecule type" value="Genomic_DNA"/>
</dbReference>
<keyword evidence="4" id="KW-0812">Transmembrane</keyword>
<keyword evidence="2 6" id="KW-0418">Kinase</keyword>
<feature type="transmembrane region" description="Helical" evidence="4">
    <location>
        <begin position="7"/>
        <end position="26"/>
    </location>
</feature>
<dbReference type="PANTHER" id="PTHR24421">
    <property type="entry name" value="NITRATE/NITRITE SENSOR PROTEIN NARX-RELATED"/>
    <property type="match status" value="1"/>
</dbReference>
<evidence type="ECO:0000313" key="6">
    <source>
        <dbReference type="EMBL" id="MCO6159331.1"/>
    </source>
</evidence>
<evidence type="ECO:0000256" key="4">
    <source>
        <dbReference type="SAM" id="Phobius"/>
    </source>
</evidence>
<keyword evidence="7" id="KW-1185">Reference proteome</keyword>
<keyword evidence="1" id="KW-0808">Transferase</keyword>
<keyword evidence="4" id="KW-0472">Membrane</keyword>
<organism evidence="6 7">
    <name type="scientific">Asaia lannensis NBRC 102526</name>
    <dbReference type="NCBI Taxonomy" id="1307926"/>
    <lineage>
        <taxon>Bacteria</taxon>
        <taxon>Pseudomonadati</taxon>
        <taxon>Pseudomonadota</taxon>
        <taxon>Alphaproteobacteria</taxon>
        <taxon>Acetobacterales</taxon>
        <taxon>Acetobacteraceae</taxon>
        <taxon>Asaia</taxon>
    </lineage>
</organism>
<keyword evidence="4" id="KW-1133">Transmembrane helix</keyword>
<proteinExistence type="predicted"/>